<reference evidence="2" key="1">
    <citation type="journal article" date="2014" name="Front. Microbiol.">
        <title>High frequency of phylogenetically diverse reductive dehalogenase-homologous genes in deep subseafloor sedimentary metagenomes.</title>
        <authorList>
            <person name="Kawai M."/>
            <person name="Futagami T."/>
            <person name="Toyoda A."/>
            <person name="Takaki Y."/>
            <person name="Nishi S."/>
            <person name="Hori S."/>
            <person name="Arai W."/>
            <person name="Tsubouchi T."/>
            <person name="Morono Y."/>
            <person name="Uchiyama I."/>
            <person name="Ito T."/>
            <person name="Fujiyama A."/>
            <person name="Inagaki F."/>
            <person name="Takami H."/>
        </authorList>
    </citation>
    <scope>NUCLEOTIDE SEQUENCE</scope>
    <source>
        <strain evidence="2">Expedition CK06-06</strain>
    </source>
</reference>
<dbReference type="CDD" id="cd07713">
    <property type="entry name" value="DHPS-like_MBL-fold"/>
    <property type="match status" value="1"/>
</dbReference>
<dbReference type="PANTHER" id="PTHR13754:SF18">
    <property type="entry name" value="7,8-DIHYDROPTERIN-6-METHYL-4-(BETA-D-RIBOFURANOSYL)-AMINOBENZENE-5'-PHOSPHATE SYNTHASE"/>
    <property type="match status" value="1"/>
</dbReference>
<name>X1K781_9ZZZZ</name>
<sequence>MARTGEVDKLVITVLVEDYAGYDTEFWGQHGIALLVEATAGSTTKRILFDTGQAAEPIIHNMKILGIEPSTIEIIALSHCHYDHTGGLVGMLKKIKGGNIPVLAHPGLFRPHLIASTMPDSGYWLMREIGMIGENTEENVRKYGGYPTLVAKPFELMPGVVWTGEVDRVTDFEKTVTLATRTIKGGEVVDDQIMDDTSLVINVKDEGLFVVSGCSHAGIVNIVKQSIKVS</sequence>
<dbReference type="AlphaFoldDB" id="X1K781"/>
<dbReference type="SUPFAM" id="SSF56281">
    <property type="entry name" value="Metallo-hydrolase/oxidoreductase"/>
    <property type="match status" value="1"/>
</dbReference>
<dbReference type="InterPro" id="IPR052926">
    <property type="entry name" value="Metallo-beta-lactamase_dom"/>
</dbReference>
<dbReference type="InterPro" id="IPR036866">
    <property type="entry name" value="RibonucZ/Hydroxyglut_hydro"/>
</dbReference>
<proteinExistence type="predicted"/>
<protein>
    <recommendedName>
        <fullName evidence="1">Metallo-beta-lactamase domain-containing protein</fullName>
    </recommendedName>
</protein>
<gene>
    <name evidence="2" type="ORF">S03H2_56815</name>
</gene>
<feature type="domain" description="Metallo-beta-lactamase" evidence="1">
    <location>
        <begin position="42"/>
        <end position="101"/>
    </location>
</feature>
<dbReference type="GO" id="GO:0016740">
    <property type="term" value="F:transferase activity"/>
    <property type="evidence" value="ECO:0007669"/>
    <property type="project" value="TreeGrafter"/>
</dbReference>
<organism evidence="2">
    <name type="scientific">marine sediment metagenome</name>
    <dbReference type="NCBI Taxonomy" id="412755"/>
    <lineage>
        <taxon>unclassified sequences</taxon>
        <taxon>metagenomes</taxon>
        <taxon>ecological metagenomes</taxon>
    </lineage>
</organism>
<dbReference type="InterPro" id="IPR041712">
    <property type="entry name" value="DHPS-like_MBL-fold"/>
</dbReference>
<dbReference type="PANTHER" id="PTHR13754">
    <property type="entry name" value="METALLO-BETA-LACTAMASE SUPERFAMILY PROTEIN"/>
    <property type="match status" value="1"/>
</dbReference>
<dbReference type="EMBL" id="BARU01036382">
    <property type="protein sequence ID" value="GAH89460.1"/>
    <property type="molecule type" value="Genomic_DNA"/>
</dbReference>
<accession>X1K781</accession>
<dbReference type="Pfam" id="PF00753">
    <property type="entry name" value="Lactamase_B"/>
    <property type="match status" value="1"/>
</dbReference>
<evidence type="ECO:0000313" key="2">
    <source>
        <dbReference type="EMBL" id="GAH89460.1"/>
    </source>
</evidence>
<dbReference type="InterPro" id="IPR001279">
    <property type="entry name" value="Metallo-B-lactamas"/>
</dbReference>
<feature type="non-terminal residue" evidence="2">
    <location>
        <position position="230"/>
    </location>
</feature>
<evidence type="ECO:0000259" key="1">
    <source>
        <dbReference type="Pfam" id="PF00753"/>
    </source>
</evidence>
<dbReference type="Gene3D" id="3.60.15.10">
    <property type="entry name" value="Ribonuclease Z/Hydroxyacylglutathione hydrolase-like"/>
    <property type="match status" value="1"/>
</dbReference>
<comment type="caution">
    <text evidence="2">The sequence shown here is derived from an EMBL/GenBank/DDBJ whole genome shotgun (WGS) entry which is preliminary data.</text>
</comment>